<organism evidence="5 8">
    <name type="scientific">Enterocloster aldenensis</name>
    <dbReference type="NCBI Taxonomy" id="358742"/>
    <lineage>
        <taxon>Bacteria</taxon>
        <taxon>Bacillati</taxon>
        <taxon>Bacillota</taxon>
        <taxon>Clostridia</taxon>
        <taxon>Lachnospirales</taxon>
        <taxon>Lachnospiraceae</taxon>
        <taxon>Enterocloster</taxon>
    </lineage>
</organism>
<dbReference type="Proteomes" id="UP001299608">
    <property type="component" value="Unassembled WGS sequence"/>
</dbReference>
<dbReference type="Pfam" id="PF04294">
    <property type="entry name" value="VanW"/>
    <property type="match status" value="1"/>
</dbReference>
<keyword evidence="1" id="KW-0732">Signal</keyword>
<dbReference type="Pfam" id="PF07501">
    <property type="entry name" value="G5"/>
    <property type="match status" value="1"/>
</dbReference>
<feature type="compositionally biased region" description="Low complexity" evidence="2">
    <location>
        <begin position="46"/>
        <end position="59"/>
    </location>
</feature>
<feature type="transmembrane region" description="Helical" evidence="3">
    <location>
        <begin position="83"/>
        <end position="101"/>
    </location>
</feature>
<dbReference type="PROSITE" id="PS51109">
    <property type="entry name" value="G5"/>
    <property type="match status" value="1"/>
</dbReference>
<reference evidence="5" key="3">
    <citation type="submission" date="2022-01" db="EMBL/GenBank/DDBJ databases">
        <title>Collection of gut derived symbiotic bacterial strains cultured from healthy donors.</title>
        <authorList>
            <person name="Lin H."/>
            <person name="Kohout C."/>
            <person name="Waligurski E."/>
            <person name="Pamer E.G."/>
        </authorList>
    </citation>
    <scope>NUCLEOTIDE SEQUENCE</scope>
    <source>
        <strain evidence="5">DFI.6.55</strain>
    </source>
</reference>
<dbReference type="PANTHER" id="PTHR35788">
    <property type="entry name" value="EXPORTED PROTEIN-RELATED"/>
    <property type="match status" value="1"/>
</dbReference>
<feature type="region of interest" description="Disordered" evidence="2">
    <location>
        <begin position="525"/>
        <end position="612"/>
    </location>
</feature>
<dbReference type="InterPro" id="IPR022029">
    <property type="entry name" value="YoaR-like_PG-bd"/>
</dbReference>
<reference evidence="6" key="2">
    <citation type="submission" date="2020-02" db="EMBL/GenBank/DDBJ databases">
        <authorList>
            <person name="Littmann E."/>
            <person name="Sorbara M."/>
        </authorList>
    </citation>
    <scope>NUCLEOTIDE SEQUENCE</scope>
    <source>
        <strain evidence="6">MSK.1.17</strain>
    </source>
</reference>
<dbReference type="Proteomes" id="UP000669239">
    <property type="component" value="Unassembled WGS sequence"/>
</dbReference>
<dbReference type="PANTHER" id="PTHR35788:SF1">
    <property type="entry name" value="EXPORTED PROTEIN"/>
    <property type="match status" value="1"/>
</dbReference>
<dbReference type="EMBL" id="JAKNGE010000071">
    <property type="protein sequence ID" value="MCG4749492.1"/>
    <property type="molecule type" value="Genomic_DNA"/>
</dbReference>
<dbReference type="SMART" id="SM01208">
    <property type="entry name" value="G5"/>
    <property type="match status" value="1"/>
</dbReference>
<dbReference type="Pfam" id="PF12229">
    <property type="entry name" value="PG_binding_4"/>
    <property type="match status" value="1"/>
</dbReference>
<sequence length="612" mass="65459">MNQLENNRERRNPSAGRSRGKVTNNRSSGNHSNRSSGRGSLGGQGSRSQSSYRSGQAGRVNAAHNARRNSTHRRKKGPDYKKIAVIGIILLVLITCIALVIKAKGSLGEPEGTQVTETPETEIVKEVKVDGITITGMTKNQARNAILKEYSWSMTVTYGDDSYPVTDLVAEKVDALLDDIYSGDPEESYTLNMDGMEEAAAKEAAACASRWDKKAKNGSIDSYDKEKGAFVFKGEENGFAIDQDKLARDIVQALKDKTFDAQIKATGSETAPDITAAAAKEKYKTISTFTTKTTANKDRNTNIRLAAEALNGTVVHPGEEFSFNQAVGQRTEAKGYKGAAAYNNGEVVQEIGGGVCQVSTTLYNAVYRSGLGEESITFRRSHTFEPNYITPGQDATVSWEQPDFRFKNTSSTSIGIKASYGDQKMTVSIYGIPIMEDGMKLDLESKKIEDLDPPAPTYEEDQTLQPGVEVQKSAGTKGSRWETYKVIYKDGVEVSRELDHKTTYKGHAPVILRNTSGVVLAPEETTVPDETPIPTVDGMPDGYVPGSDPTISSPEGSAPENGPGITPTVPGATTAPTVPSTPGTQAPGPGTAPGTSDGPGGGNPVIAPLNQN</sequence>
<dbReference type="EMBL" id="JAAITT010000083">
    <property type="protein sequence ID" value="NSJ52584.1"/>
    <property type="molecule type" value="Genomic_DNA"/>
</dbReference>
<evidence type="ECO:0000313" key="5">
    <source>
        <dbReference type="EMBL" id="MCG4749492.1"/>
    </source>
</evidence>
<accession>A0AAW5C605</accession>
<dbReference type="InterPro" id="IPR007391">
    <property type="entry name" value="Vancomycin_resist_VanW"/>
</dbReference>
<dbReference type="RefSeq" id="WP_165643222.1">
    <property type="nucleotide sequence ID" value="NZ_JAAITT010000083.1"/>
</dbReference>
<keyword evidence="3" id="KW-1133">Transmembrane helix</keyword>
<reference evidence="6 7" key="1">
    <citation type="journal article" date="2020" name="Cell Host Microbe">
        <title>Functional and Genomic Variation between Human-Derived Isolates of Lachnospiraceae Reveals Inter- and Intra-Species Diversity.</title>
        <authorList>
            <person name="Sorbara M.T."/>
            <person name="Littmann E.R."/>
            <person name="Fontana E."/>
            <person name="Moody T.U."/>
            <person name="Kohout C.E."/>
            <person name="Gjonbalaj M."/>
            <person name="Eaton V."/>
            <person name="Seok R."/>
            <person name="Leiner I.M."/>
            <person name="Pamer E.G."/>
        </authorList>
    </citation>
    <scope>NUCLEOTIDE SEQUENCE [LARGE SCALE GENOMIC DNA]</scope>
    <source>
        <strain evidence="6 7">MSK.1.17</strain>
    </source>
</reference>
<feature type="compositionally biased region" description="Low complexity" evidence="2">
    <location>
        <begin position="24"/>
        <end position="38"/>
    </location>
</feature>
<proteinExistence type="predicted"/>
<feature type="compositionally biased region" description="Basic and acidic residues" evidence="2">
    <location>
        <begin position="1"/>
        <end position="12"/>
    </location>
</feature>
<evidence type="ECO:0000256" key="1">
    <source>
        <dbReference type="ARBA" id="ARBA00022729"/>
    </source>
</evidence>
<name>A0AAW5C605_9FIRM</name>
<evidence type="ECO:0000256" key="2">
    <source>
        <dbReference type="SAM" id="MobiDB-lite"/>
    </source>
</evidence>
<keyword evidence="3" id="KW-0472">Membrane</keyword>
<evidence type="ECO:0000313" key="7">
    <source>
        <dbReference type="Proteomes" id="UP000669239"/>
    </source>
</evidence>
<feature type="compositionally biased region" description="Basic residues" evidence="2">
    <location>
        <begin position="65"/>
        <end position="76"/>
    </location>
</feature>
<protein>
    <submittedName>
        <fullName evidence="5">VanW family protein</fullName>
    </submittedName>
    <submittedName>
        <fullName evidence="6">Vanomycin resistance protein VanB</fullName>
    </submittedName>
</protein>
<dbReference type="AlphaFoldDB" id="A0AAW5C605"/>
<dbReference type="Gene3D" id="2.20.230.10">
    <property type="entry name" value="Resuscitation-promoting factor rpfb"/>
    <property type="match status" value="1"/>
</dbReference>
<evidence type="ECO:0000313" key="8">
    <source>
        <dbReference type="Proteomes" id="UP001299608"/>
    </source>
</evidence>
<evidence type="ECO:0000259" key="4">
    <source>
        <dbReference type="PROSITE" id="PS51109"/>
    </source>
</evidence>
<feature type="region of interest" description="Disordered" evidence="2">
    <location>
        <begin position="1"/>
        <end position="77"/>
    </location>
</feature>
<feature type="domain" description="G5" evidence="4">
    <location>
        <begin position="438"/>
        <end position="517"/>
    </location>
</feature>
<evidence type="ECO:0000256" key="3">
    <source>
        <dbReference type="SAM" id="Phobius"/>
    </source>
</evidence>
<keyword evidence="7" id="KW-1185">Reference proteome</keyword>
<comment type="caution">
    <text evidence="5">The sequence shown here is derived from an EMBL/GenBank/DDBJ whole genome shotgun (WGS) entry which is preliminary data.</text>
</comment>
<feature type="compositionally biased region" description="Low complexity" evidence="2">
    <location>
        <begin position="562"/>
        <end position="596"/>
    </location>
</feature>
<keyword evidence="3" id="KW-0812">Transmembrane</keyword>
<dbReference type="InterPro" id="IPR052913">
    <property type="entry name" value="Glycopeptide_resist_protein"/>
</dbReference>
<evidence type="ECO:0000313" key="6">
    <source>
        <dbReference type="EMBL" id="NSJ52584.1"/>
    </source>
</evidence>
<dbReference type="InterPro" id="IPR011098">
    <property type="entry name" value="G5_dom"/>
</dbReference>
<gene>
    <name evidence="6" type="ORF">G5B36_28505</name>
    <name evidence="5" type="ORF">L0N08_29255</name>
</gene>